<gene>
    <name evidence="1" type="ORF">OCBIM_22034206mg</name>
</gene>
<name>A0A0L8I5L4_OCTBM</name>
<dbReference type="AlphaFoldDB" id="A0A0L8I5L4"/>
<proteinExistence type="predicted"/>
<reference evidence="1" key="1">
    <citation type="submission" date="2015-07" db="EMBL/GenBank/DDBJ databases">
        <title>MeaNS - Measles Nucleotide Surveillance Program.</title>
        <authorList>
            <person name="Tran T."/>
            <person name="Druce J."/>
        </authorList>
    </citation>
    <scope>NUCLEOTIDE SEQUENCE</scope>
    <source>
        <strain evidence="1">UCB-OBI-ISO-001</strain>
        <tissue evidence="1">Gonad</tissue>
    </source>
</reference>
<protein>
    <submittedName>
        <fullName evidence="1">Uncharacterized protein</fullName>
    </submittedName>
</protein>
<evidence type="ECO:0000313" key="1">
    <source>
        <dbReference type="EMBL" id="KOF96619.1"/>
    </source>
</evidence>
<sequence>MWLESKLLTTELHLSIFFLILLPEFLHPSRSLPIFHYHSVYHSMQRKHPVCPSHRGENPFILFYQHRLLLLGLFPTCSYTGFQNTYHRPLQAFQNIYFMSDLTANCSCTSLIYKTTCSDT</sequence>
<accession>A0A0L8I5L4</accession>
<organism evidence="1">
    <name type="scientific">Octopus bimaculoides</name>
    <name type="common">California two-spotted octopus</name>
    <dbReference type="NCBI Taxonomy" id="37653"/>
    <lineage>
        <taxon>Eukaryota</taxon>
        <taxon>Metazoa</taxon>
        <taxon>Spiralia</taxon>
        <taxon>Lophotrochozoa</taxon>
        <taxon>Mollusca</taxon>
        <taxon>Cephalopoda</taxon>
        <taxon>Coleoidea</taxon>
        <taxon>Octopodiformes</taxon>
        <taxon>Octopoda</taxon>
        <taxon>Incirrata</taxon>
        <taxon>Octopodidae</taxon>
        <taxon>Octopus</taxon>
    </lineage>
</organism>
<dbReference type="EMBL" id="KQ416523">
    <property type="protein sequence ID" value="KOF96619.1"/>
    <property type="molecule type" value="Genomic_DNA"/>
</dbReference>